<dbReference type="Gene3D" id="4.10.60.10">
    <property type="entry name" value="Zinc finger, CCHC-type"/>
    <property type="match status" value="1"/>
</dbReference>
<dbReference type="GO" id="GO:0008270">
    <property type="term" value="F:zinc ion binding"/>
    <property type="evidence" value="ECO:0007669"/>
    <property type="project" value="UniProtKB-KW"/>
</dbReference>
<evidence type="ECO:0000313" key="4">
    <source>
        <dbReference type="EMBL" id="GEX99057.1"/>
    </source>
</evidence>
<feature type="region of interest" description="Disordered" evidence="2">
    <location>
        <begin position="325"/>
        <end position="350"/>
    </location>
</feature>
<reference evidence="4" key="1">
    <citation type="journal article" date="2019" name="Sci. Rep.">
        <title>Draft genome of Tanacetum cinerariifolium, the natural source of mosquito coil.</title>
        <authorList>
            <person name="Yamashiro T."/>
            <person name="Shiraishi A."/>
            <person name="Satake H."/>
            <person name="Nakayama K."/>
        </authorList>
    </citation>
    <scope>NUCLEOTIDE SEQUENCE</scope>
</reference>
<keyword evidence="1" id="KW-0862">Zinc</keyword>
<evidence type="ECO:0000256" key="1">
    <source>
        <dbReference type="PROSITE-ProRule" id="PRU00047"/>
    </source>
</evidence>
<name>A0A699HD38_TANCI</name>
<dbReference type="EMBL" id="BKCJ010143912">
    <property type="protein sequence ID" value="GEX99057.1"/>
    <property type="molecule type" value="Genomic_DNA"/>
</dbReference>
<comment type="caution">
    <text evidence="4">The sequence shown here is derived from an EMBL/GenBank/DDBJ whole genome shotgun (WGS) entry which is preliminary data.</text>
</comment>
<gene>
    <name evidence="4" type="ORF">Tci_371032</name>
</gene>
<feature type="domain" description="CCHC-type" evidence="3">
    <location>
        <begin position="312"/>
        <end position="327"/>
    </location>
</feature>
<proteinExistence type="predicted"/>
<protein>
    <submittedName>
        <fullName evidence="4">Retrovirus-related Pol polyprotein from transposon TNT 1-94</fullName>
    </submittedName>
</protein>
<dbReference type="GO" id="GO:0003676">
    <property type="term" value="F:nucleic acid binding"/>
    <property type="evidence" value="ECO:0007669"/>
    <property type="project" value="InterPro"/>
</dbReference>
<dbReference type="SUPFAM" id="SSF57756">
    <property type="entry name" value="Retrovirus zinc finger-like domains"/>
    <property type="match status" value="1"/>
</dbReference>
<keyword evidence="1" id="KW-0863">Zinc-finger</keyword>
<dbReference type="PROSITE" id="PS50158">
    <property type="entry name" value="ZF_CCHC"/>
    <property type="match status" value="1"/>
</dbReference>
<dbReference type="SMART" id="SM00343">
    <property type="entry name" value="ZnF_C2HC"/>
    <property type="match status" value="1"/>
</dbReference>
<dbReference type="AlphaFoldDB" id="A0A699HD38"/>
<sequence length="408" mass="45852">KKPPLQSEEVSENVQNATFDEDMFVNPFAPPSTCLAEASSQKHKTLTLKWLFKNKLDEENMIIRNKTRLVIRGYCQEEGIDFKESFTLVAKMEAIKILLAYVGHKSFIMFQMDVKTAFLHGSLKEDVYMCQHEGFIYVDHLIHVYKLKKVVYGLKHEPRAWESLGKFTLCKDAIVAPQGKRYSPVPTRIVKSVVQPVAPTTAEQKLARKNELKACGTTTKNLAFMSSSNTDSTTDLISAAASVFAVCAKMPVPRLDNEDLKQIDVDDLEEMDLRWHMAMLTMQARRFLQNTGRNLKANGPTSIGFDMSKVECYNCHEKGHFARKCRSPKDSKRTGAAEPHRRTVPVETSTSNALVSQFDGVGSYDWSYQAEEEPANFALMAFLALSSSSDTEGVRKVDSYSGQGCQTQ</sequence>
<dbReference type="InterPro" id="IPR001878">
    <property type="entry name" value="Znf_CCHC"/>
</dbReference>
<evidence type="ECO:0000256" key="2">
    <source>
        <dbReference type="SAM" id="MobiDB-lite"/>
    </source>
</evidence>
<keyword evidence="1" id="KW-0479">Metal-binding</keyword>
<dbReference type="InterPro" id="IPR013103">
    <property type="entry name" value="RVT_2"/>
</dbReference>
<feature type="compositionally biased region" description="Basic and acidic residues" evidence="2">
    <location>
        <begin position="327"/>
        <end position="341"/>
    </location>
</feature>
<feature type="non-terminal residue" evidence="4">
    <location>
        <position position="1"/>
    </location>
</feature>
<accession>A0A699HD38</accession>
<dbReference type="InterPro" id="IPR036875">
    <property type="entry name" value="Znf_CCHC_sf"/>
</dbReference>
<organism evidence="4">
    <name type="scientific">Tanacetum cinerariifolium</name>
    <name type="common">Dalmatian daisy</name>
    <name type="synonym">Chrysanthemum cinerariifolium</name>
    <dbReference type="NCBI Taxonomy" id="118510"/>
    <lineage>
        <taxon>Eukaryota</taxon>
        <taxon>Viridiplantae</taxon>
        <taxon>Streptophyta</taxon>
        <taxon>Embryophyta</taxon>
        <taxon>Tracheophyta</taxon>
        <taxon>Spermatophyta</taxon>
        <taxon>Magnoliopsida</taxon>
        <taxon>eudicotyledons</taxon>
        <taxon>Gunneridae</taxon>
        <taxon>Pentapetalae</taxon>
        <taxon>asterids</taxon>
        <taxon>campanulids</taxon>
        <taxon>Asterales</taxon>
        <taxon>Asteraceae</taxon>
        <taxon>Asteroideae</taxon>
        <taxon>Anthemideae</taxon>
        <taxon>Anthemidinae</taxon>
        <taxon>Tanacetum</taxon>
    </lineage>
</organism>
<evidence type="ECO:0000259" key="3">
    <source>
        <dbReference type="PROSITE" id="PS50158"/>
    </source>
</evidence>
<dbReference type="Pfam" id="PF07727">
    <property type="entry name" value="RVT_2"/>
    <property type="match status" value="1"/>
</dbReference>